<sequence length="502" mass="55458">MIYKYIDNFFKISERNTLIKKEIIGGITTFLAMIYILSVNPSILSLADGQGGKRGFLAAIFLGTAISSFLATFLMGVFANVPLVLAPGMGINAFFTFNVANALGIGYGGALLAVFISGNLYFLIAVTNLRKYLVNSVSKNLKISISVLIGLLIGYIGLQNMGVIVSNPATLTGLGDFKNPMVIIGILVFLIMIVLYLLKIQGAVIISMIAGVIMLAITYGISKNWTLDDSSPLKGTIEGLRETFQLRTFSDFTKFSEASKEMWTSASKAFSNPLFYWSIFTFLYVDFFDTTGTLMVFDSMISKEHYYNEEFRTKWIKRANIIDGTSTIFGSLLLNSSVTTYVESAVAIKSGAKTGISSLTTSFLFLISIALWPILGPLLPIKTGPFSSIQPITGPVLIFISILILKELRHFEWKKTYDVVVLLITVLIGVLGFSISVGISFGFASYLLTYGLVDTMKYLIKRKEYQEKNIKYLDFMKNGLNLTVLAIAIISITYIILNIFYH</sequence>
<dbReference type="BioCyc" id="MPUL272635:G1GT6-282-MONOMER"/>
<feature type="transmembrane region" description="Helical" evidence="7">
    <location>
        <begin position="181"/>
        <end position="198"/>
    </location>
</feature>
<keyword evidence="9" id="KW-1185">Reference proteome</keyword>
<evidence type="ECO:0000256" key="4">
    <source>
        <dbReference type="ARBA" id="ARBA00022692"/>
    </source>
</evidence>
<keyword evidence="3" id="KW-0813">Transport</keyword>
<feature type="transmembrane region" description="Helical" evidence="7">
    <location>
        <begin position="203"/>
        <end position="222"/>
    </location>
</feature>
<dbReference type="EMBL" id="AL445563">
    <property type="protein sequence ID" value="CAC13454.1"/>
    <property type="molecule type" value="Genomic_DNA"/>
</dbReference>
<feature type="transmembrane region" description="Helical" evidence="7">
    <location>
        <begin position="480"/>
        <end position="501"/>
    </location>
</feature>
<dbReference type="GO" id="GO:0012505">
    <property type="term" value="C:endomembrane system"/>
    <property type="evidence" value="ECO:0007669"/>
    <property type="project" value="UniProtKB-SubCell"/>
</dbReference>
<comment type="subcellular location">
    <subcellularLocation>
        <location evidence="1">Endomembrane system</location>
        <topology evidence="1">Multi-pass membrane protein</topology>
    </subcellularLocation>
</comment>
<dbReference type="PANTHER" id="PTHR43337:SF1">
    <property type="entry name" value="XANTHINE_URACIL PERMEASE C887.17-RELATED"/>
    <property type="match status" value="1"/>
</dbReference>
<feature type="transmembrane region" description="Helical" evidence="7">
    <location>
        <begin position="356"/>
        <end position="375"/>
    </location>
</feature>
<protein>
    <submittedName>
        <fullName evidence="8">Uncharacterized protein</fullName>
    </submittedName>
</protein>
<dbReference type="PANTHER" id="PTHR43337">
    <property type="entry name" value="XANTHINE/URACIL PERMEASE C887.17-RELATED"/>
    <property type="match status" value="1"/>
</dbReference>
<keyword evidence="6 7" id="KW-0472">Membrane</keyword>
<accession>Q98QT0</accession>
<organism evidence="9">
    <name type="scientific">Mycoplasmopsis pulmonis (strain UAB CTIP)</name>
    <name type="common">Mycoplasma pulmonis</name>
    <dbReference type="NCBI Taxonomy" id="272635"/>
    <lineage>
        <taxon>Bacteria</taxon>
        <taxon>Bacillati</taxon>
        <taxon>Mycoplasmatota</taxon>
        <taxon>Mycoplasmoidales</taxon>
        <taxon>Metamycoplasmataceae</taxon>
        <taxon>Mycoplasmopsis</taxon>
    </lineage>
</organism>
<feature type="transmembrane region" description="Helical" evidence="7">
    <location>
        <begin position="417"/>
        <end position="437"/>
    </location>
</feature>
<evidence type="ECO:0000256" key="5">
    <source>
        <dbReference type="ARBA" id="ARBA00022989"/>
    </source>
</evidence>
<proteinExistence type="inferred from homology"/>
<comment type="similarity">
    <text evidence="2">Belongs to the nucleobase:cation symporter-2 (NCS2) (TC 2.A.40) family. Azg-like subfamily.</text>
</comment>
<name>Q98QT0_MYCPU</name>
<dbReference type="GO" id="GO:0005345">
    <property type="term" value="F:purine nucleobase transmembrane transporter activity"/>
    <property type="evidence" value="ECO:0007669"/>
    <property type="project" value="TreeGrafter"/>
</dbReference>
<evidence type="ECO:0000256" key="7">
    <source>
        <dbReference type="SAM" id="Phobius"/>
    </source>
</evidence>
<feature type="transmembrane region" description="Helical" evidence="7">
    <location>
        <begin position="23"/>
        <end position="44"/>
    </location>
</feature>
<dbReference type="eggNOG" id="COG2252">
    <property type="taxonomic scope" value="Bacteria"/>
</dbReference>
<feature type="transmembrane region" description="Helical" evidence="7">
    <location>
        <begin position="274"/>
        <end position="297"/>
    </location>
</feature>
<dbReference type="KEGG" id="mpu:MYPU_2810"/>
<dbReference type="GO" id="GO:0005886">
    <property type="term" value="C:plasma membrane"/>
    <property type="evidence" value="ECO:0007669"/>
    <property type="project" value="TreeGrafter"/>
</dbReference>
<feature type="transmembrane region" description="Helical" evidence="7">
    <location>
        <begin position="105"/>
        <end position="129"/>
    </location>
</feature>
<dbReference type="Pfam" id="PF00860">
    <property type="entry name" value="Xan_ur_permease"/>
    <property type="match status" value="1"/>
</dbReference>
<feature type="transmembrane region" description="Helical" evidence="7">
    <location>
        <begin position="56"/>
        <end position="85"/>
    </location>
</feature>
<dbReference type="InterPro" id="IPR045018">
    <property type="entry name" value="Azg-like"/>
</dbReference>
<evidence type="ECO:0000313" key="9">
    <source>
        <dbReference type="Proteomes" id="UP000000528"/>
    </source>
</evidence>
<gene>
    <name evidence="8" type="ordered locus">MYPU_2810</name>
</gene>
<reference evidence="8 9" key="1">
    <citation type="journal article" date="2001" name="Nucleic Acids Res.">
        <title>The complete genome sequence of the murine respiratory pathogen Mycoplasma pulmonis.</title>
        <authorList>
            <person name="Chambaud I."/>
            <person name="Heilig R."/>
            <person name="Ferris S."/>
            <person name="Barbe V."/>
            <person name="Samson D."/>
            <person name="Galisson F."/>
            <person name="Moszer I."/>
            <person name="Dybvig K."/>
            <person name="Wroblewski H."/>
            <person name="Viari A."/>
            <person name="Rocha E.P.C."/>
            <person name="Blanchard A."/>
        </authorList>
    </citation>
    <scope>NUCLEOTIDE SEQUENCE [LARGE SCALE GENOMIC DNA]</scope>
    <source>
        <strain evidence="8 9">UAB CTIP</strain>
    </source>
</reference>
<dbReference type="AlphaFoldDB" id="Q98QT0"/>
<dbReference type="Proteomes" id="UP000000528">
    <property type="component" value="Chromosome"/>
</dbReference>
<evidence type="ECO:0000313" key="8">
    <source>
        <dbReference type="EMBL" id="CAC13454.1"/>
    </source>
</evidence>
<dbReference type="InterPro" id="IPR006043">
    <property type="entry name" value="NCS2"/>
</dbReference>
<dbReference type="HOGENOM" id="CLU_024508_0_0_14"/>
<keyword evidence="4 7" id="KW-0812">Transmembrane</keyword>
<feature type="transmembrane region" description="Helical" evidence="7">
    <location>
        <begin position="141"/>
        <end position="161"/>
    </location>
</feature>
<evidence type="ECO:0000256" key="1">
    <source>
        <dbReference type="ARBA" id="ARBA00004127"/>
    </source>
</evidence>
<keyword evidence="5 7" id="KW-1133">Transmembrane helix</keyword>
<evidence type="ECO:0000256" key="2">
    <source>
        <dbReference type="ARBA" id="ARBA00005697"/>
    </source>
</evidence>
<feature type="transmembrane region" description="Helical" evidence="7">
    <location>
        <begin position="387"/>
        <end position="405"/>
    </location>
</feature>
<evidence type="ECO:0000256" key="6">
    <source>
        <dbReference type="ARBA" id="ARBA00023136"/>
    </source>
</evidence>
<dbReference type="RefSeq" id="WP_010925085.1">
    <property type="nucleotide sequence ID" value="NC_002771.1"/>
</dbReference>
<dbReference type="PIR" id="A90547">
    <property type="entry name" value="A90547"/>
</dbReference>
<evidence type="ECO:0000256" key="3">
    <source>
        <dbReference type="ARBA" id="ARBA00022448"/>
    </source>
</evidence>